<evidence type="ECO:0000313" key="3">
    <source>
        <dbReference type="Proteomes" id="UP000027222"/>
    </source>
</evidence>
<organism evidence="2 3">
    <name type="scientific">Galerina marginata (strain CBS 339.88)</name>
    <dbReference type="NCBI Taxonomy" id="685588"/>
    <lineage>
        <taxon>Eukaryota</taxon>
        <taxon>Fungi</taxon>
        <taxon>Dikarya</taxon>
        <taxon>Basidiomycota</taxon>
        <taxon>Agaricomycotina</taxon>
        <taxon>Agaricomycetes</taxon>
        <taxon>Agaricomycetidae</taxon>
        <taxon>Agaricales</taxon>
        <taxon>Agaricineae</taxon>
        <taxon>Strophariaceae</taxon>
        <taxon>Galerina</taxon>
    </lineage>
</organism>
<dbReference type="HOGENOM" id="CLU_020999_4_0_1"/>
<gene>
    <name evidence="2" type="ORF">GALMADRAFT_135430</name>
</gene>
<keyword evidence="1" id="KW-0175">Coiled coil</keyword>
<keyword evidence="3" id="KW-1185">Reference proteome</keyword>
<protein>
    <submittedName>
        <fullName evidence="2">Uncharacterized protein</fullName>
    </submittedName>
</protein>
<name>A0A067TSW3_GALM3</name>
<feature type="coiled-coil region" evidence="1">
    <location>
        <begin position="14"/>
        <end position="48"/>
    </location>
</feature>
<proteinExistence type="predicted"/>
<dbReference type="AlphaFoldDB" id="A0A067TSW3"/>
<evidence type="ECO:0000256" key="1">
    <source>
        <dbReference type="SAM" id="Coils"/>
    </source>
</evidence>
<dbReference type="Proteomes" id="UP000027222">
    <property type="component" value="Unassembled WGS sequence"/>
</dbReference>
<reference evidence="3" key="1">
    <citation type="journal article" date="2014" name="Proc. Natl. Acad. Sci. U.S.A.">
        <title>Extensive sampling of basidiomycete genomes demonstrates inadequacy of the white-rot/brown-rot paradigm for wood decay fungi.</title>
        <authorList>
            <person name="Riley R."/>
            <person name="Salamov A.A."/>
            <person name="Brown D.W."/>
            <person name="Nagy L.G."/>
            <person name="Floudas D."/>
            <person name="Held B.W."/>
            <person name="Levasseur A."/>
            <person name="Lombard V."/>
            <person name="Morin E."/>
            <person name="Otillar R."/>
            <person name="Lindquist E.A."/>
            <person name="Sun H."/>
            <person name="LaButti K.M."/>
            <person name="Schmutz J."/>
            <person name="Jabbour D."/>
            <person name="Luo H."/>
            <person name="Baker S.E."/>
            <person name="Pisabarro A.G."/>
            <person name="Walton J.D."/>
            <person name="Blanchette R.A."/>
            <person name="Henrissat B."/>
            <person name="Martin F."/>
            <person name="Cullen D."/>
            <person name="Hibbett D.S."/>
            <person name="Grigoriev I.V."/>
        </authorList>
    </citation>
    <scope>NUCLEOTIDE SEQUENCE [LARGE SCALE GENOMIC DNA]</scope>
    <source>
        <strain evidence="3">CBS 339.88</strain>
    </source>
</reference>
<dbReference type="EMBL" id="KL142370">
    <property type="protein sequence ID" value="KDR82053.1"/>
    <property type="molecule type" value="Genomic_DNA"/>
</dbReference>
<evidence type="ECO:0000313" key="2">
    <source>
        <dbReference type="EMBL" id="KDR82053.1"/>
    </source>
</evidence>
<accession>A0A067TSW3</accession>
<dbReference type="OrthoDB" id="3023006at2759"/>
<dbReference type="STRING" id="685588.A0A067TSW3"/>
<sequence length="618" mass="70247">MSKLRQDPSDEAELAKLLQKKRTIQIERDALELRIEELDRDMIEVQAKYGAIYNKRTSVLKLPTEVTCMIFSCAAGYPMEGDSENGSHLLLEVTVSHVCRQWRSICLAFPQLWASFSYDGPEASHVPLDRLDAYLERSSSQPLELWLDFREDNGSQFLGDSLALLEKTLSHINRWKRVTVLSDLYTPLRDFLSELDSVSAPNLEHFACCCGIPDDVHEPIVGLQASIFTIGAPNLTSVMLDCSSHKSLPPLSNVTTLRLEAVDGALTPFSSSAFIDILTLPCLINLSLYGEVFELPDNAATFGLITMNNLTHFRYSDTEGLALFLPYFRAPLLETLILQNDWFPEEFGASAELYVFPSLRSVSLIETTAATPQVALHFARMTESATEILFSQDELDESLFMILNFMSVSLPNINFWTKVKLLTCNSSFQSHIPYFVTFARAHSKNGFVLRIFDSLDECWKDEYDDEYEELAEVSTPQVALHFARMTESATEILFSQDELDESLFMILNFMSVSLPNINFWTKVKLLTCNSSFQSHIPYFVTFARAHSKNGFVLRIFDSLDECWKDEYDDEYEELAEVCTIEAMDTEANPLLEYSMWPPGEYNPAYLHDDDDPFDINPL</sequence>
<dbReference type="Gene3D" id="1.20.1280.50">
    <property type="match status" value="1"/>
</dbReference>